<evidence type="ECO:0000256" key="3">
    <source>
        <dbReference type="ARBA" id="ARBA00022448"/>
    </source>
</evidence>
<dbReference type="InterPro" id="IPR000914">
    <property type="entry name" value="SBP_5_dom"/>
</dbReference>
<comment type="caution">
    <text evidence="7">The sequence shown here is derived from an EMBL/GenBank/DDBJ whole genome shotgun (WGS) entry which is preliminary data.</text>
</comment>
<dbReference type="PANTHER" id="PTHR30290">
    <property type="entry name" value="PERIPLASMIC BINDING COMPONENT OF ABC TRANSPORTER"/>
    <property type="match status" value="1"/>
</dbReference>
<dbReference type="RefSeq" id="WP_103221518.1">
    <property type="nucleotide sequence ID" value="NZ_PPCN01000001.1"/>
</dbReference>
<reference evidence="7 8" key="1">
    <citation type="submission" date="2018-01" db="EMBL/GenBank/DDBJ databases">
        <title>Genomic Encyclopedia of Archaeal and Bacterial Type Strains, Phase II (KMG-II): from individual species to whole genera.</title>
        <authorList>
            <person name="Goeker M."/>
        </authorList>
    </citation>
    <scope>NUCLEOTIDE SEQUENCE [LARGE SCALE GENOMIC DNA]</scope>
    <source>
        <strain evidence="7 8">DSM 17023</strain>
    </source>
</reference>
<dbReference type="Pfam" id="PF00496">
    <property type="entry name" value="SBP_bac_5"/>
    <property type="match status" value="1"/>
</dbReference>
<dbReference type="InterPro" id="IPR030678">
    <property type="entry name" value="Peptide/Ni-bd"/>
</dbReference>
<feature type="domain" description="Solute-binding protein family 5" evidence="6">
    <location>
        <begin position="93"/>
        <end position="460"/>
    </location>
</feature>
<protein>
    <submittedName>
        <fullName evidence="7">Peptide/nickel transport system substrate-binding protein</fullName>
    </submittedName>
</protein>
<feature type="signal peptide" evidence="5">
    <location>
        <begin position="1"/>
        <end position="34"/>
    </location>
</feature>
<gene>
    <name evidence="7" type="ORF">CLV41_101741</name>
</gene>
<organism evidence="7 8">
    <name type="scientific">Roseibium marinum</name>
    <dbReference type="NCBI Taxonomy" id="281252"/>
    <lineage>
        <taxon>Bacteria</taxon>
        <taxon>Pseudomonadati</taxon>
        <taxon>Pseudomonadota</taxon>
        <taxon>Alphaproteobacteria</taxon>
        <taxon>Hyphomicrobiales</taxon>
        <taxon>Stappiaceae</taxon>
        <taxon>Roseibium</taxon>
    </lineage>
</organism>
<dbReference type="Proteomes" id="UP000236959">
    <property type="component" value="Unassembled WGS sequence"/>
</dbReference>
<accession>A0A2S3V2S7</accession>
<dbReference type="PANTHER" id="PTHR30290:SF10">
    <property type="entry name" value="PERIPLASMIC OLIGOPEPTIDE-BINDING PROTEIN-RELATED"/>
    <property type="match status" value="1"/>
</dbReference>
<feature type="chain" id="PRO_5015715130" evidence="5">
    <location>
        <begin position="35"/>
        <end position="541"/>
    </location>
</feature>
<dbReference type="EMBL" id="PPCN01000001">
    <property type="protein sequence ID" value="POF34287.1"/>
    <property type="molecule type" value="Genomic_DNA"/>
</dbReference>
<dbReference type="InterPro" id="IPR039424">
    <property type="entry name" value="SBP_5"/>
</dbReference>
<evidence type="ECO:0000259" key="6">
    <source>
        <dbReference type="Pfam" id="PF00496"/>
    </source>
</evidence>
<dbReference type="NCBIfam" id="TIGR01409">
    <property type="entry name" value="TAT_signal_seq"/>
    <property type="match status" value="1"/>
</dbReference>
<evidence type="ECO:0000256" key="5">
    <source>
        <dbReference type="SAM" id="SignalP"/>
    </source>
</evidence>
<keyword evidence="3" id="KW-0813">Transport</keyword>
<evidence type="ECO:0000256" key="1">
    <source>
        <dbReference type="ARBA" id="ARBA00004418"/>
    </source>
</evidence>
<proteinExistence type="inferred from homology"/>
<comment type="similarity">
    <text evidence="2">Belongs to the bacterial solute-binding protein 5 family.</text>
</comment>
<dbReference type="CDD" id="cd08512">
    <property type="entry name" value="PBP2_NikA_DppA_OppA_like_7"/>
    <property type="match status" value="1"/>
</dbReference>
<dbReference type="GO" id="GO:0030288">
    <property type="term" value="C:outer membrane-bounded periplasmic space"/>
    <property type="evidence" value="ECO:0007669"/>
    <property type="project" value="UniProtKB-ARBA"/>
</dbReference>
<evidence type="ECO:0000313" key="8">
    <source>
        <dbReference type="Proteomes" id="UP000236959"/>
    </source>
</evidence>
<comment type="subcellular location">
    <subcellularLocation>
        <location evidence="1">Periplasm</location>
    </subcellularLocation>
</comment>
<dbReference type="GO" id="GO:0043190">
    <property type="term" value="C:ATP-binding cassette (ABC) transporter complex"/>
    <property type="evidence" value="ECO:0007669"/>
    <property type="project" value="InterPro"/>
</dbReference>
<dbReference type="SUPFAM" id="SSF53850">
    <property type="entry name" value="Periplasmic binding protein-like II"/>
    <property type="match status" value="1"/>
</dbReference>
<dbReference type="PROSITE" id="PS51318">
    <property type="entry name" value="TAT"/>
    <property type="match status" value="1"/>
</dbReference>
<dbReference type="GO" id="GO:1904680">
    <property type="term" value="F:peptide transmembrane transporter activity"/>
    <property type="evidence" value="ECO:0007669"/>
    <property type="project" value="TreeGrafter"/>
</dbReference>
<name>A0A2S3V2S7_9HYPH</name>
<dbReference type="Gene3D" id="3.10.105.10">
    <property type="entry name" value="Dipeptide-binding Protein, Domain 3"/>
    <property type="match status" value="1"/>
</dbReference>
<keyword evidence="8" id="KW-1185">Reference proteome</keyword>
<evidence type="ECO:0000313" key="7">
    <source>
        <dbReference type="EMBL" id="POF34287.1"/>
    </source>
</evidence>
<keyword evidence="4 5" id="KW-0732">Signal</keyword>
<evidence type="ECO:0000256" key="4">
    <source>
        <dbReference type="ARBA" id="ARBA00022729"/>
    </source>
</evidence>
<evidence type="ECO:0000256" key="2">
    <source>
        <dbReference type="ARBA" id="ARBA00005695"/>
    </source>
</evidence>
<dbReference type="InterPro" id="IPR006311">
    <property type="entry name" value="TAT_signal"/>
</dbReference>
<dbReference type="GO" id="GO:0015833">
    <property type="term" value="P:peptide transport"/>
    <property type="evidence" value="ECO:0007669"/>
    <property type="project" value="TreeGrafter"/>
</dbReference>
<sequence>MTNETSRRGFLKGAGATVLGASVLPFLKVLPASAAGNDVVVAVTGQTINSLDLHRTGTNRPSYQVAVNVYDRLVSFGTKTLEDGSLSYDYSVIEPEVAESWEVSEDGMALIFKLRPDGKFQDGSPITAQDVKWSFDRAVSVGGFPTVQMKAGSLEKPEQFEVVDDLTFKINLLRKSKLTLPDLAVPVPMIINSKVALEHATADDPWAMEYLHKTPAGSGAFKVAVWKPGEQLVYERNDNWTSGPVPAVKRVVLREVPSPATRRALLERGDVNMSFNMPNKDAKELAGTEDITVATTPIENSIYCLCPNLAFEPFKDKKVRQAIAWSVPYEEVFKTAAYGRGAPMWGGPAASPADIAWPQKFPYATDLDKAKALLEEAGYASGFEVPLSIDLSQSDWMEPAALLIQENLAKVGITASVEKIPGANWRTASLVEKRLPLHLETFGGWLNYPCYYFFWAYQEGHLFNSSNYRNEEVEALTSETLHMPVDDPDYAPKIKRMIEIVWDEVPRIALWQPALNVGTRELDGYEYWFHRQLDVRGLKKV</sequence>
<dbReference type="InterPro" id="IPR019546">
    <property type="entry name" value="TAT_signal_bac_arc"/>
</dbReference>
<dbReference type="PIRSF" id="PIRSF002741">
    <property type="entry name" value="MppA"/>
    <property type="match status" value="1"/>
</dbReference>
<dbReference type="Gene3D" id="3.40.190.10">
    <property type="entry name" value="Periplasmic binding protein-like II"/>
    <property type="match status" value="1"/>
</dbReference>
<dbReference type="FunFam" id="3.90.76.10:FF:000007">
    <property type="entry name" value="Dipeptide ABC transporter periplasmic dipeptide-binding protein"/>
    <property type="match status" value="1"/>
</dbReference>
<dbReference type="AlphaFoldDB" id="A0A2S3V2S7"/>
<dbReference type="OrthoDB" id="9803988at2"/>